<comment type="cofactor">
    <cofactor evidence="2 9">
        <name>Mg(2+)</name>
        <dbReference type="ChEBI" id="CHEBI:18420"/>
    </cofactor>
</comment>
<dbReference type="GO" id="GO:0005829">
    <property type="term" value="C:cytosol"/>
    <property type="evidence" value="ECO:0007669"/>
    <property type="project" value="TreeGrafter"/>
</dbReference>
<dbReference type="PROSITE" id="PS51462">
    <property type="entry name" value="NUDIX"/>
    <property type="match status" value="1"/>
</dbReference>
<dbReference type="RefSeq" id="WP_019401225.1">
    <property type="nucleotide sequence ID" value="NZ_JACIEN010000002.1"/>
</dbReference>
<dbReference type="GO" id="GO:0019693">
    <property type="term" value="P:ribose phosphate metabolic process"/>
    <property type="evidence" value="ECO:0007669"/>
    <property type="project" value="TreeGrafter"/>
</dbReference>
<dbReference type="Gene3D" id="3.90.79.10">
    <property type="entry name" value="Nucleoside Triphosphate Pyrophosphohydrolase"/>
    <property type="match status" value="1"/>
</dbReference>
<evidence type="ECO:0000313" key="12">
    <source>
        <dbReference type="EMBL" id="MBB4017070.1"/>
    </source>
</evidence>
<dbReference type="PANTHER" id="PTHR11839:SF18">
    <property type="entry name" value="NUDIX HYDROLASE DOMAIN-CONTAINING PROTEIN"/>
    <property type="match status" value="1"/>
</dbReference>
<accession>A0A840BVS4</accession>
<feature type="binding site" evidence="9">
    <location>
        <position position="96"/>
    </location>
    <ligand>
        <name>Mg(2+)</name>
        <dbReference type="ChEBI" id="CHEBI:18420"/>
        <label>1</label>
    </ligand>
</feature>
<feature type="domain" description="Nudix hydrolase" evidence="11">
    <location>
        <begin position="37"/>
        <end position="174"/>
    </location>
</feature>
<keyword evidence="9" id="KW-0460">Magnesium</keyword>
<dbReference type="EMBL" id="JACIEN010000002">
    <property type="protein sequence ID" value="MBB4017070.1"/>
    <property type="molecule type" value="Genomic_DNA"/>
</dbReference>
<dbReference type="InterPro" id="IPR000086">
    <property type="entry name" value="NUDIX_hydrolase_dom"/>
</dbReference>
<dbReference type="SUPFAM" id="SSF55811">
    <property type="entry name" value="Nudix"/>
    <property type="match status" value="1"/>
</dbReference>
<dbReference type="InterPro" id="IPR015797">
    <property type="entry name" value="NUDIX_hydrolase-like_dom_sf"/>
</dbReference>
<evidence type="ECO:0000256" key="6">
    <source>
        <dbReference type="ARBA" id="ARBA00022801"/>
    </source>
</evidence>
<protein>
    <recommendedName>
        <fullName evidence="5">GDP-mannose pyrophosphatase</fullName>
    </recommendedName>
    <alternativeName>
        <fullName evidence="7">GDP-mannose hydrolase</fullName>
    </alternativeName>
    <alternativeName>
        <fullName evidence="8">GDPMK</fullName>
    </alternativeName>
</protein>
<dbReference type="NCBIfam" id="TIGR00052">
    <property type="entry name" value="nudix-type nucleoside diphosphatase, YffH/AdpP family"/>
    <property type="match status" value="1"/>
</dbReference>
<comment type="similarity">
    <text evidence="3">Belongs to the Nudix hydrolase family. NudK subfamily.</text>
</comment>
<dbReference type="Pfam" id="PF00293">
    <property type="entry name" value="NUDIX"/>
    <property type="match status" value="1"/>
</dbReference>
<feature type="binding site" evidence="9">
    <location>
        <position position="92"/>
    </location>
    <ligand>
        <name>Mg(2+)</name>
        <dbReference type="ChEBI" id="CHEBI:18420"/>
        <label>1</label>
    </ligand>
</feature>
<comment type="catalytic activity">
    <reaction evidence="1">
        <text>GDP-alpha-D-mannose + H2O = alpha-D-mannose 1-phosphate + GMP + 2 H(+)</text>
        <dbReference type="Rhea" id="RHEA:27978"/>
        <dbReference type="ChEBI" id="CHEBI:15377"/>
        <dbReference type="ChEBI" id="CHEBI:15378"/>
        <dbReference type="ChEBI" id="CHEBI:57527"/>
        <dbReference type="ChEBI" id="CHEBI:58115"/>
        <dbReference type="ChEBI" id="CHEBI:58409"/>
    </reaction>
</comment>
<dbReference type="Proteomes" id="UP000577362">
    <property type="component" value="Unassembled WGS sequence"/>
</dbReference>
<dbReference type="GO" id="GO:0016818">
    <property type="term" value="F:hydrolase activity, acting on acid anhydrides, in phosphorus-containing anhydrides"/>
    <property type="evidence" value="ECO:0007669"/>
    <property type="project" value="InterPro"/>
</dbReference>
<dbReference type="PANTHER" id="PTHR11839">
    <property type="entry name" value="UDP/ADP-SUGAR PYROPHOSPHATASE"/>
    <property type="match status" value="1"/>
</dbReference>
<evidence type="ECO:0000256" key="10">
    <source>
        <dbReference type="PIRSR" id="PIRSR604385-3"/>
    </source>
</evidence>
<evidence type="ECO:0000256" key="8">
    <source>
        <dbReference type="ARBA" id="ARBA00032272"/>
    </source>
</evidence>
<keyword evidence="9" id="KW-0479">Metal-binding</keyword>
<evidence type="ECO:0000256" key="2">
    <source>
        <dbReference type="ARBA" id="ARBA00001946"/>
    </source>
</evidence>
<dbReference type="InterPro" id="IPR004385">
    <property type="entry name" value="NDP_pyrophosphatase"/>
</dbReference>
<reference evidence="12 13" key="1">
    <citation type="submission" date="2020-08" db="EMBL/GenBank/DDBJ databases">
        <title>Genomic Encyclopedia of Type Strains, Phase IV (KMG-IV): sequencing the most valuable type-strain genomes for metagenomic binning, comparative biology and taxonomic classification.</title>
        <authorList>
            <person name="Goeker M."/>
        </authorList>
    </citation>
    <scope>NUCLEOTIDE SEQUENCE [LARGE SCALE GENOMIC DNA]</scope>
    <source>
        <strain evidence="12 13">DSM 103737</strain>
    </source>
</reference>
<feature type="binding site" evidence="9">
    <location>
        <position position="145"/>
    </location>
    <ligand>
        <name>Mg(2+)</name>
        <dbReference type="ChEBI" id="CHEBI:18420"/>
        <label>1</label>
    </ligand>
</feature>
<feature type="binding site" evidence="9">
    <location>
        <position position="77"/>
    </location>
    <ligand>
        <name>Mg(2+)</name>
        <dbReference type="ChEBI" id="CHEBI:18420"/>
        <label>1</label>
    </ligand>
</feature>
<evidence type="ECO:0000256" key="4">
    <source>
        <dbReference type="ARBA" id="ARBA00011738"/>
    </source>
</evidence>
<evidence type="ECO:0000256" key="9">
    <source>
        <dbReference type="PIRSR" id="PIRSR604385-2"/>
    </source>
</evidence>
<evidence type="ECO:0000256" key="5">
    <source>
        <dbReference type="ARBA" id="ARBA00016377"/>
    </source>
</evidence>
<keyword evidence="13" id="KW-1185">Reference proteome</keyword>
<proteinExistence type="inferred from homology"/>
<evidence type="ECO:0000259" key="11">
    <source>
        <dbReference type="PROSITE" id="PS51462"/>
    </source>
</evidence>
<sequence>MTARIEETHIVYDGWTTVEVATIRFEDGFVIHREVENHGTAVAVLAFDPERGVALLTSQCRAPILREGGDRVLEVPAGLEEGEEPAACARREVLEETGVRLDRLVNVVRAWTMPGLSTERCSLFLAEYREADRVEDGGGLDEDGERITVHELPLATLAVMADEGRLTDLKTFALLQTLRLRRPELFAPR</sequence>
<evidence type="ECO:0000313" key="13">
    <source>
        <dbReference type="Proteomes" id="UP000577362"/>
    </source>
</evidence>
<name>A0A840BVS4_9HYPH</name>
<keyword evidence="6" id="KW-0378">Hydrolase</keyword>
<gene>
    <name evidence="12" type="ORF">GGR16_002099</name>
</gene>
<organism evidence="12 13">
    <name type="scientific">Chelatococcus caeni</name>
    <dbReference type="NCBI Taxonomy" id="1348468"/>
    <lineage>
        <taxon>Bacteria</taxon>
        <taxon>Pseudomonadati</taxon>
        <taxon>Pseudomonadota</taxon>
        <taxon>Alphaproteobacteria</taxon>
        <taxon>Hyphomicrobiales</taxon>
        <taxon>Chelatococcaceae</taxon>
        <taxon>Chelatococcus</taxon>
    </lineage>
</organism>
<evidence type="ECO:0000256" key="3">
    <source>
        <dbReference type="ARBA" id="ARBA00007275"/>
    </source>
</evidence>
<dbReference type="GO" id="GO:0046872">
    <property type="term" value="F:metal ion binding"/>
    <property type="evidence" value="ECO:0007669"/>
    <property type="project" value="UniProtKB-KW"/>
</dbReference>
<comment type="subunit">
    <text evidence="4">Homodimer.</text>
</comment>
<feature type="short sequence motif" description="Nudix box" evidence="10">
    <location>
        <begin position="78"/>
        <end position="99"/>
    </location>
</feature>
<evidence type="ECO:0000256" key="1">
    <source>
        <dbReference type="ARBA" id="ARBA00000847"/>
    </source>
</evidence>
<comment type="caution">
    <text evidence="12">The sequence shown here is derived from an EMBL/GenBank/DDBJ whole genome shotgun (WGS) entry which is preliminary data.</text>
</comment>
<dbReference type="GO" id="GO:0006753">
    <property type="term" value="P:nucleoside phosphate metabolic process"/>
    <property type="evidence" value="ECO:0007669"/>
    <property type="project" value="TreeGrafter"/>
</dbReference>
<dbReference type="AlphaFoldDB" id="A0A840BVS4"/>
<evidence type="ECO:0000256" key="7">
    <source>
        <dbReference type="ARBA" id="ARBA00032162"/>
    </source>
</evidence>